<dbReference type="CDD" id="cd08180">
    <property type="entry name" value="PDD"/>
    <property type="match status" value="1"/>
</dbReference>
<reference evidence="4 5" key="1">
    <citation type="submission" date="2018-05" db="EMBL/GenBank/DDBJ databases">
        <title>Genomic Encyclopedia of Type Strains, Phase IV (KMG-IV): sequencing the most valuable type-strain genomes for metagenomic binning, comparative biology and taxonomic classification.</title>
        <authorList>
            <person name="Goeker M."/>
        </authorList>
    </citation>
    <scope>NUCLEOTIDE SEQUENCE [LARGE SCALE GENOMIC DNA]</scope>
    <source>
        <strain evidence="4 5">DSM 28816</strain>
    </source>
</reference>
<name>A0A318EQ70_9FIRM</name>
<evidence type="ECO:0000313" key="5">
    <source>
        <dbReference type="Proteomes" id="UP000247523"/>
    </source>
</evidence>
<dbReference type="GO" id="GO:0004022">
    <property type="term" value="F:alcohol dehydrogenase (NAD+) activity"/>
    <property type="evidence" value="ECO:0007669"/>
    <property type="project" value="UniProtKB-ARBA"/>
</dbReference>
<protein>
    <submittedName>
        <fullName evidence="4">Alcohol dehydrogenase class IV</fullName>
    </submittedName>
</protein>
<dbReference type="PANTHER" id="PTHR11496:SF83">
    <property type="entry name" value="HYDROXYACID-OXOACID TRANSHYDROGENASE, MITOCHONDRIAL"/>
    <property type="match status" value="1"/>
</dbReference>
<evidence type="ECO:0000313" key="4">
    <source>
        <dbReference type="EMBL" id="PXV93597.1"/>
    </source>
</evidence>
<dbReference type="AlphaFoldDB" id="A0A318EQ70"/>
<dbReference type="Pfam" id="PF00465">
    <property type="entry name" value="Fe-ADH"/>
    <property type="match status" value="1"/>
</dbReference>
<accession>A0A318EQ70</accession>
<proteinExistence type="predicted"/>
<dbReference type="GO" id="GO:0046872">
    <property type="term" value="F:metal ion binding"/>
    <property type="evidence" value="ECO:0007669"/>
    <property type="project" value="InterPro"/>
</dbReference>
<dbReference type="InterPro" id="IPR001670">
    <property type="entry name" value="ADH_Fe/GldA"/>
</dbReference>
<dbReference type="PANTHER" id="PTHR11496">
    <property type="entry name" value="ALCOHOL DEHYDROGENASE"/>
    <property type="match status" value="1"/>
</dbReference>
<feature type="domain" description="Alcohol dehydrogenase iron-type/glycerol dehydrogenase GldA" evidence="2">
    <location>
        <begin position="10"/>
        <end position="158"/>
    </location>
</feature>
<gene>
    <name evidence="4" type="ORF">C8E03_102368</name>
</gene>
<evidence type="ECO:0000256" key="1">
    <source>
        <dbReference type="ARBA" id="ARBA00023002"/>
    </source>
</evidence>
<evidence type="ECO:0000259" key="2">
    <source>
        <dbReference type="Pfam" id="PF00465"/>
    </source>
</evidence>
<dbReference type="Gene3D" id="3.40.50.1970">
    <property type="match status" value="1"/>
</dbReference>
<dbReference type="Pfam" id="PF25137">
    <property type="entry name" value="ADH_Fe_C"/>
    <property type="match status" value="1"/>
</dbReference>
<dbReference type="Gene3D" id="1.20.1090.10">
    <property type="entry name" value="Dehydroquinate synthase-like - alpha domain"/>
    <property type="match status" value="1"/>
</dbReference>
<dbReference type="FunFam" id="3.40.50.1970:FF:000003">
    <property type="entry name" value="Alcohol dehydrogenase, iron-containing"/>
    <property type="match status" value="1"/>
</dbReference>
<organism evidence="4 5">
    <name type="scientific">Lachnotalea glycerini</name>
    <dbReference type="NCBI Taxonomy" id="1763509"/>
    <lineage>
        <taxon>Bacteria</taxon>
        <taxon>Bacillati</taxon>
        <taxon>Bacillota</taxon>
        <taxon>Clostridia</taxon>
        <taxon>Lachnospirales</taxon>
        <taxon>Lachnospiraceae</taxon>
        <taxon>Lachnotalea</taxon>
    </lineage>
</organism>
<dbReference type="Proteomes" id="UP000247523">
    <property type="component" value="Unassembled WGS sequence"/>
</dbReference>
<dbReference type="FunFam" id="1.20.1090.10:FF:000001">
    <property type="entry name" value="Aldehyde-alcohol dehydrogenase"/>
    <property type="match status" value="1"/>
</dbReference>
<dbReference type="EMBL" id="QICS01000002">
    <property type="protein sequence ID" value="PXV93597.1"/>
    <property type="molecule type" value="Genomic_DNA"/>
</dbReference>
<sequence length="378" mass="41366">MSNFSIATKIIIGSEDSKDVFAGMTKVMIITDNFMKESGKVSYVTELLEEFQIQYEIFSDVRPDPDIESVTKGVLILEELKPQAVVAFGGGSAIDAAKAVVYFASRNNQSTRCTFVAIPTTSGTGTEVTKFAIISDPAKKAKYPLVDDKLIPDYCILDAELIKSVPPSVTADTGVDVFTHAIEAIVSSKANDFSDAAAEKAIKLFRDNLLKAFKKPDDMQARKGMHNASTLAGIAFSNAGLGLNHGIAHTLGAHFHIPHGRANAIILPYVISFNAGLYDTINETAKRYQIIAELLNVDSTMPRQSCLNLVRFVNGYIKKLNLPSTIQEAGIDEKSFMDNLDEMVKAALADRCTATNPRECTYDEVHRLFQTAYYGKVR</sequence>
<dbReference type="InterPro" id="IPR039697">
    <property type="entry name" value="Alcohol_dehydrogenase_Fe"/>
</dbReference>
<evidence type="ECO:0000259" key="3">
    <source>
        <dbReference type="Pfam" id="PF25137"/>
    </source>
</evidence>
<feature type="domain" description="Fe-containing alcohol dehydrogenase-like C-terminal" evidence="3">
    <location>
        <begin position="170"/>
        <end position="373"/>
    </location>
</feature>
<keyword evidence="1" id="KW-0560">Oxidoreductase</keyword>
<dbReference type="RefSeq" id="WP_110290557.1">
    <property type="nucleotide sequence ID" value="NZ_QICS01000002.1"/>
</dbReference>
<dbReference type="SUPFAM" id="SSF56796">
    <property type="entry name" value="Dehydroquinate synthase-like"/>
    <property type="match status" value="1"/>
</dbReference>
<comment type="caution">
    <text evidence="4">The sequence shown here is derived from an EMBL/GenBank/DDBJ whole genome shotgun (WGS) entry which is preliminary data.</text>
</comment>
<dbReference type="InterPro" id="IPR056798">
    <property type="entry name" value="ADH_Fe_C"/>
</dbReference>